<dbReference type="PANTHER" id="PTHR13947:SF37">
    <property type="entry name" value="LD18367P"/>
    <property type="match status" value="1"/>
</dbReference>
<dbReference type="Pfam" id="PF00583">
    <property type="entry name" value="Acetyltransf_1"/>
    <property type="match status" value="1"/>
</dbReference>
<feature type="domain" description="N-acetyltransferase" evidence="2">
    <location>
        <begin position="3"/>
        <end position="153"/>
    </location>
</feature>
<name>A0A4Q0PLN5_9FLAO</name>
<dbReference type="AlphaFoldDB" id="A0A4Q0PLN5"/>
<proteinExistence type="predicted"/>
<dbReference type="InterPro" id="IPR050769">
    <property type="entry name" value="NAT_camello-type"/>
</dbReference>
<dbReference type="RefSeq" id="WP_073099093.1">
    <property type="nucleotide sequence ID" value="NZ_QOVL01000008.1"/>
</dbReference>
<evidence type="ECO:0000256" key="1">
    <source>
        <dbReference type="ARBA" id="ARBA00022679"/>
    </source>
</evidence>
<accession>A0A4Q0PLN5</accession>
<dbReference type="CDD" id="cd04301">
    <property type="entry name" value="NAT_SF"/>
    <property type="match status" value="1"/>
</dbReference>
<dbReference type="EMBL" id="QOVL01000008">
    <property type="protein sequence ID" value="RXG29971.1"/>
    <property type="molecule type" value="Genomic_DNA"/>
</dbReference>
<organism evidence="3 4">
    <name type="scientific">Leeuwenhoekiella marinoflava</name>
    <dbReference type="NCBI Taxonomy" id="988"/>
    <lineage>
        <taxon>Bacteria</taxon>
        <taxon>Pseudomonadati</taxon>
        <taxon>Bacteroidota</taxon>
        <taxon>Flavobacteriia</taxon>
        <taxon>Flavobacteriales</taxon>
        <taxon>Flavobacteriaceae</taxon>
        <taxon>Leeuwenhoekiella</taxon>
    </lineage>
</organism>
<sequence length="153" mass="17637">MNLTFDTYKPQYADAFKQLNLHWLERFFTVEPHDDDVLSDPETHIIKPGGEILIALLDNKVVGVVALMPDENGEYELTKMAVDVMLRGQKIGQQLLAHSLDFASHKGLKTLILYSSRKLENAIHLYRKYGFVEEPLQQPNPYLRADIKMRIQL</sequence>
<dbReference type="Gene3D" id="3.40.630.30">
    <property type="match status" value="1"/>
</dbReference>
<dbReference type="GO" id="GO:0008080">
    <property type="term" value="F:N-acetyltransferase activity"/>
    <property type="evidence" value="ECO:0007669"/>
    <property type="project" value="InterPro"/>
</dbReference>
<dbReference type="Proteomes" id="UP000290608">
    <property type="component" value="Unassembled WGS sequence"/>
</dbReference>
<dbReference type="SUPFAM" id="SSF55729">
    <property type="entry name" value="Acyl-CoA N-acyltransferases (Nat)"/>
    <property type="match status" value="1"/>
</dbReference>
<gene>
    <name evidence="3" type="ORF">DSL99_2027</name>
</gene>
<protein>
    <submittedName>
        <fullName evidence="3">Acetyltransferase (GNAT) family protein</fullName>
    </submittedName>
</protein>
<dbReference type="PROSITE" id="PS51186">
    <property type="entry name" value="GNAT"/>
    <property type="match status" value="1"/>
</dbReference>
<dbReference type="STRING" id="1122159.SAMN02745246_02010"/>
<evidence type="ECO:0000313" key="4">
    <source>
        <dbReference type="Proteomes" id="UP000290608"/>
    </source>
</evidence>
<evidence type="ECO:0000313" key="3">
    <source>
        <dbReference type="EMBL" id="RXG29971.1"/>
    </source>
</evidence>
<reference evidence="3 4" key="1">
    <citation type="submission" date="2018-07" db="EMBL/GenBank/DDBJ databases">
        <title>Leeuwenhoekiella genomics.</title>
        <authorList>
            <person name="Tahon G."/>
            <person name="Willems A."/>
        </authorList>
    </citation>
    <scope>NUCLEOTIDE SEQUENCE [LARGE SCALE GENOMIC DNA]</scope>
    <source>
        <strain evidence="3 4">LMG 1345</strain>
    </source>
</reference>
<keyword evidence="1 3" id="KW-0808">Transferase</keyword>
<dbReference type="InterPro" id="IPR016181">
    <property type="entry name" value="Acyl_CoA_acyltransferase"/>
</dbReference>
<comment type="caution">
    <text evidence="3">The sequence shown here is derived from an EMBL/GenBank/DDBJ whole genome shotgun (WGS) entry which is preliminary data.</text>
</comment>
<dbReference type="InterPro" id="IPR000182">
    <property type="entry name" value="GNAT_dom"/>
</dbReference>
<dbReference type="PANTHER" id="PTHR13947">
    <property type="entry name" value="GNAT FAMILY N-ACETYLTRANSFERASE"/>
    <property type="match status" value="1"/>
</dbReference>
<evidence type="ECO:0000259" key="2">
    <source>
        <dbReference type="PROSITE" id="PS51186"/>
    </source>
</evidence>